<keyword evidence="2" id="KW-0378">Hydrolase</keyword>
<evidence type="ECO:0000256" key="2">
    <source>
        <dbReference type="ARBA" id="ARBA00022801"/>
    </source>
</evidence>
<feature type="transmembrane region" description="Helical" evidence="3">
    <location>
        <begin position="37"/>
        <end position="55"/>
    </location>
</feature>
<proteinExistence type="predicted"/>
<dbReference type="VEuPathDB" id="TriTrypDB:TM35_000024430"/>
<dbReference type="PANTHER" id="PTHR10161">
    <property type="entry name" value="TARTRATE-RESISTANT ACID PHOSPHATASE TYPE 5"/>
    <property type="match status" value="1"/>
</dbReference>
<gene>
    <name evidence="5" type="ORF">TM35_000024430</name>
</gene>
<keyword evidence="6" id="KW-1185">Reference proteome</keyword>
<evidence type="ECO:0000313" key="6">
    <source>
        <dbReference type="Proteomes" id="UP000192257"/>
    </source>
</evidence>
<sequence>MDITSRKSPDKSFSNVEKNVSRRRWLTPLQILTLRRLFLLLCMIVIIFIIFFIYYPQYIYDEKELNETISITIPRGDLHKSRKWNSYLSLGRQKASSIFPNDQSITLTNADHVIRRGASVQKLFSCYGEIKNANISTPKTKLYDFVILPIGCFGDFLSMCVSCTLSMTLVNATYCGRKKLGLFLGDNFYPNGIRSFRDPRFNRDLNKKFLRFPELRIQYYATSGNHDEHPRFLYRNKMHWTFPSPFYNSGVLQSGKTTIEIFVFSTNPYELQTSQKFHKRQAEWLNKTLAKSTAHWKIVMTHEPIFDFVTLHHFPRSTGSIHPILKAHKVDLLVCAHLHGVFLHRVDGGYYQLISAAFTNGLIGSVHPRRPLGYNHLGIGATALLVDHDIITVLAMDAHGHLIFQHNIPKQVTS</sequence>
<feature type="domain" description="Calcineurin-like phosphoesterase" evidence="4">
    <location>
        <begin position="182"/>
        <end position="339"/>
    </location>
</feature>
<evidence type="ECO:0000256" key="3">
    <source>
        <dbReference type="SAM" id="Phobius"/>
    </source>
</evidence>
<evidence type="ECO:0000256" key="1">
    <source>
        <dbReference type="ARBA" id="ARBA00022729"/>
    </source>
</evidence>
<keyword evidence="3" id="KW-0812">Transmembrane</keyword>
<evidence type="ECO:0000313" key="5">
    <source>
        <dbReference type="EMBL" id="ORC93117.1"/>
    </source>
</evidence>
<protein>
    <submittedName>
        <fullName evidence="5">Acid phosphatase</fullName>
    </submittedName>
</protein>
<dbReference type="GeneID" id="39981541"/>
<dbReference type="Gene3D" id="3.60.21.10">
    <property type="match status" value="1"/>
</dbReference>
<dbReference type="GO" id="GO:0016787">
    <property type="term" value="F:hydrolase activity"/>
    <property type="evidence" value="ECO:0007669"/>
    <property type="project" value="UniProtKB-KW"/>
</dbReference>
<organism evidence="5 6">
    <name type="scientific">Trypanosoma theileri</name>
    <dbReference type="NCBI Taxonomy" id="67003"/>
    <lineage>
        <taxon>Eukaryota</taxon>
        <taxon>Discoba</taxon>
        <taxon>Euglenozoa</taxon>
        <taxon>Kinetoplastea</taxon>
        <taxon>Metakinetoplastina</taxon>
        <taxon>Trypanosomatida</taxon>
        <taxon>Trypanosomatidae</taxon>
        <taxon>Trypanosoma</taxon>
    </lineage>
</organism>
<accession>A0A1X0P841</accession>
<dbReference type="EMBL" id="NBCO01000002">
    <property type="protein sequence ID" value="ORC93117.1"/>
    <property type="molecule type" value="Genomic_DNA"/>
</dbReference>
<dbReference type="STRING" id="67003.A0A1X0P841"/>
<evidence type="ECO:0000259" key="4">
    <source>
        <dbReference type="Pfam" id="PF00149"/>
    </source>
</evidence>
<keyword evidence="1" id="KW-0732">Signal</keyword>
<dbReference type="Pfam" id="PF00149">
    <property type="entry name" value="Metallophos"/>
    <property type="match status" value="1"/>
</dbReference>
<keyword evidence="3" id="KW-0472">Membrane</keyword>
<dbReference type="InterPro" id="IPR004843">
    <property type="entry name" value="Calcineurin-like_PHP"/>
</dbReference>
<keyword evidence="3" id="KW-1133">Transmembrane helix</keyword>
<dbReference type="PANTHER" id="PTHR10161:SF14">
    <property type="entry name" value="TARTRATE-RESISTANT ACID PHOSPHATASE TYPE 5"/>
    <property type="match status" value="1"/>
</dbReference>
<reference evidence="5 6" key="1">
    <citation type="submission" date="2017-03" db="EMBL/GenBank/DDBJ databases">
        <title>An alternative strategy for trypanosome survival in the mammalian bloodstream revealed through genome and transcriptome analysis of the ubiquitous bovine parasite Trypanosoma (Megatrypanum) theileri.</title>
        <authorList>
            <person name="Kelly S."/>
            <person name="Ivens A."/>
            <person name="Mott A."/>
            <person name="O'Neill E."/>
            <person name="Emms D."/>
            <person name="Macleod O."/>
            <person name="Voorheis P."/>
            <person name="Matthews J."/>
            <person name="Matthews K."/>
            <person name="Carrington M."/>
        </authorList>
    </citation>
    <scope>NUCLEOTIDE SEQUENCE [LARGE SCALE GENOMIC DNA]</scope>
    <source>
        <strain evidence="5">Edinburgh</strain>
    </source>
</reference>
<dbReference type="Proteomes" id="UP000192257">
    <property type="component" value="Unassembled WGS sequence"/>
</dbReference>
<dbReference type="OrthoDB" id="411211at2759"/>
<dbReference type="InterPro" id="IPR051558">
    <property type="entry name" value="Metallophosphoesterase_PAP"/>
</dbReference>
<name>A0A1X0P841_9TRYP</name>
<dbReference type="AlphaFoldDB" id="A0A1X0P841"/>
<dbReference type="RefSeq" id="XP_028887183.1">
    <property type="nucleotide sequence ID" value="XM_029021761.1"/>
</dbReference>
<dbReference type="InterPro" id="IPR029052">
    <property type="entry name" value="Metallo-depent_PP-like"/>
</dbReference>
<dbReference type="SUPFAM" id="SSF56300">
    <property type="entry name" value="Metallo-dependent phosphatases"/>
    <property type="match status" value="1"/>
</dbReference>
<comment type="caution">
    <text evidence="5">The sequence shown here is derived from an EMBL/GenBank/DDBJ whole genome shotgun (WGS) entry which is preliminary data.</text>
</comment>